<gene>
    <name evidence="1" type="ORF">CIPAW_07G090700</name>
</gene>
<dbReference type="EMBL" id="CM031815">
    <property type="protein sequence ID" value="KAG6647618.1"/>
    <property type="molecule type" value="Genomic_DNA"/>
</dbReference>
<reference evidence="1" key="1">
    <citation type="submission" date="2020-12" db="EMBL/GenBank/DDBJ databases">
        <title>WGS assembly of Carya illinoinensis cv. Pawnee.</title>
        <authorList>
            <person name="Platts A."/>
            <person name="Shu S."/>
            <person name="Wright S."/>
            <person name="Barry K."/>
            <person name="Edger P."/>
            <person name="Pires J.C."/>
            <person name="Schmutz J."/>
        </authorList>
    </citation>
    <scope>NUCLEOTIDE SEQUENCE</scope>
    <source>
        <tissue evidence="1">Leaf</tissue>
    </source>
</reference>
<evidence type="ECO:0000313" key="2">
    <source>
        <dbReference type="Proteomes" id="UP000811609"/>
    </source>
</evidence>
<name>A0A8T1PZJ1_CARIL</name>
<organism evidence="1 2">
    <name type="scientific">Carya illinoinensis</name>
    <name type="common">Pecan</name>
    <dbReference type="NCBI Taxonomy" id="32201"/>
    <lineage>
        <taxon>Eukaryota</taxon>
        <taxon>Viridiplantae</taxon>
        <taxon>Streptophyta</taxon>
        <taxon>Embryophyta</taxon>
        <taxon>Tracheophyta</taxon>
        <taxon>Spermatophyta</taxon>
        <taxon>Magnoliopsida</taxon>
        <taxon>eudicotyledons</taxon>
        <taxon>Gunneridae</taxon>
        <taxon>Pentapetalae</taxon>
        <taxon>rosids</taxon>
        <taxon>fabids</taxon>
        <taxon>Fagales</taxon>
        <taxon>Juglandaceae</taxon>
        <taxon>Carya</taxon>
    </lineage>
</organism>
<dbReference type="Proteomes" id="UP000811609">
    <property type="component" value="Chromosome 7"/>
</dbReference>
<proteinExistence type="predicted"/>
<comment type="caution">
    <text evidence="1">The sequence shown here is derived from an EMBL/GenBank/DDBJ whole genome shotgun (WGS) entry which is preliminary data.</text>
</comment>
<protein>
    <submittedName>
        <fullName evidence="1">Uncharacterized protein</fullName>
    </submittedName>
</protein>
<evidence type="ECO:0000313" key="1">
    <source>
        <dbReference type="EMBL" id="KAG6647618.1"/>
    </source>
</evidence>
<sequence>MDGKTTSTINGVTYSSSCFLENEEGDRLKG</sequence>
<keyword evidence="2" id="KW-1185">Reference proteome</keyword>
<accession>A0A8T1PZJ1</accession>
<dbReference type="AlphaFoldDB" id="A0A8T1PZJ1"/>